<dbReference type="InterPro" id="IPR039104">
    <property type="entry name" value="6PGL"/>
</dbReference>
<evidence type="ECO:0000313" key="2">
    <source>
        <dbReference type="EMBL" id="OGG19282.1"/>
    </source>
</evidence>
<dbReference type="Proteomes" id="UP000176253">
    <property type="component" value="Unassembled WGS sequence"/>
</dbReference>
<proteinExistence type="predicted"/>
<dbReference type="AlphaFoldDB" id="A0A1F6A4B3"/>
<sequence>MIKVLTFSEEIIWDKAAELICKKLDRITMEKMSCLVLLSGGSAVNIYQRLAEYIKRSQFVSENLAVGQVDERFRPENSDDINAVQIEKTGLIEVLKRKGIKFYKILQKGSLERAADEYNRIMEELFRSYKFKMAILGIGRDGHTAGLLPGYRKEWDKNTFVTGYKNKGEFPERITITPKAFGRLDYGLTIVAGEEKREVMEGILKKKEIDVNLLPGILINRIKKVETVMDLKWI</sequence>
<feature type="domain" description="Glucosamine/galactosamine-6-phosphate isomerase" evidence="1">
    <location>
        <begin position="12"/>
        <end position="219"/>
    </location>
</feature>
<evidence type="ECO:0000313" key="3">
    <source>
        <dbReference type="Proteomes" id="UP000176253"/>
    </source>
</evidence>
<dbReference type="Pfam" id="PF01182">
    <property type="entry name" value="Glucosamine_iso"/>
    <property type="match status" value="1"/>
</dbReference>
<dbReference type="InterPro" id="IPR006148">
    <property type="entry name" value="Glc/Gal-6P_isomerase"/>
</dbReference>
<dbReference type="InterPro" id="IPR037171">
    <property type="entry name" value="NagB/RpiA_transferase-like"/>
</dbReference>
<dbReference type="PANTHER" id="PTHR11054:SF0">
    <property type="entry name" value="6-PHOSPHOGLUCONOLACTONASE"/>
    <property type="match status" value="1"/>
</dbReference>
<gene>
    <name evidence="2" type="ORF">A3D78_01270</name>
</gene>
<dbReference type="GO" id="GO:0005975">
    <property type="term" value="P:carbohydrate metabolic process"/>
    <property type="evidence" value="ECO:0007669"/>
    <property type="project" value="InterPro"/>
</dbReference>
<comment type="caution">
    <text evidence="2">The sequence shown here is derived from an EMBL/GenBank/DDBJ whole genome shotgun (WGS) entry which is preliminary data.</text>
</comment>
<dbReference type="STRING" id="1798383.A3D78_01270"/>
<organism evidence="2 3">
    <name type="scientific">Candidatus Gottesmanbacteria bacterium RIFCSPHIGHO2_02_FULL_39_14</name>
    <dbReference type="NCBI Taxonomy" id="1798383"/>
    <lineage>
        <taxon>Bacteria</taxon>
        <taxon>Candidatus Gottesmaniibacteriota</taxon>
    </lineage>
</organism>
<dbReference type="SUPFAM" id="SSF100950">
    <property type="entry name" value="NagB/RpiA/CoA transferase-like"/>
    <property type="match status" value="1"/>
</dbReference>
<dbReference type="Gene3D" id="3.40.50.1360">
    <property type="match status" value="1"/>
</dbReference>
<dbReference type="EMBL" id="MFJM01000003">
    <property type="protein sequence ID" value="OGG19282.1"/>
    <property type="molecule type" value="Genomic_DNA"/>
</dbReference>
<protein>
    <recommendedName>
        <fullName evidence="1">Glucosamine/galactosamine-6-phosphate isomerase domain-containing protein</fullName>
    </recommendedName>
</protein>
<dbReference type="PANTHER" id="PTHR11054">
    <property type="entry name" value="6-PHOSPHOGLUCONOLACTONASE"/>
    <property type="match status" value="1"/>
</dbReference>
<name>A0A1F6A4B3_9BACT</name>
<evidence type="ECO:0000259" key="1">
    <source>
        <dbReference type="Pfam" id="PF01182"/>
    </source>
</evidence>
<reference evidence="2 3" key="1">
    <citation type="journal article" date="2016" name="Nat. Commun.">
        <title>Thousands of microbial genomes shed light on interconnected biogeochemical processes in an aquifer system.</title>
        <authorList>
            <person name="Anantharaman K."/>
            <person name="Brown C.T."/>
            <person name="Hug L.A."/>
            <person name="Sharon I."/>
            <person name="Castelle C.J."/>
            <person name="Probst A.J."/>
            <person name="Thomas B.C."/>
            <person name="Singh A."/>
            <person name="Wilkins M.J."/>
            <person name="Karaoz U."/>
            <person name="Brodie E.L."/>
            <person name="Williams K.H."/>
            <person name="Hubbard S.S."/>
            <person name="Banfield J.F."/>
        </authorList>
    </citation>
    <scope>NUCLEOTIDE SEQUENCE [LARGE SCALE GENOMIC DNA]</scope>
</reference>
<accession>A0A1F6A4B3</accession>